<evidence type="ECO:0000313" key="15">
    <source>
        <dbReference type="Proteomes" id="UP000029492"/>
    </source>
</evidence>
<dbReference type="Proteomes" id="UP000029492">
    <property type="component" value="Chromosome"/>
</dbReference>
<dbReference type="InterPro" id="IPR012338">
    <property type="entry name" value="Beta-lactam/transpept-like"/>
</dbReference>
<sequence>MRSRLALAMVDSFMPRCSPATAFGRPGCAALRLAGRKTDAPRRRPGDPLMSRARMSSSLYRRVTVGFAALTGLLGAGLIGIGAANAVTVPILVADVDSGKVIYAQAPTDPWYPASITKLMTTYVALDLVRQGKVSLDSMITISAAAAAEPPSKMGFKPGTQLTLDNALKIIMVKSANDVAYAIGESLGGTVDNFAALMNETAQRIGMHDSRWYNPNGLPDPRQWTSARDMAVLARSLIRDFPDSHDLFSISAIQFGRAVMANHNGLLGRYPGTDGMKTGFICSGGFNVVATATRNGRRIVTIVMGQPSPRERDVKAADLFDYAFGQSAGWTSPTLDALPASALSAPPDMRPFICGGKKPPAIEDGAGALSAPGSAAQLIGGSAANSPALALAAFSNPALRARSLPPRAPLQPIAVWIGRNPAEGQNILDAQEAEQKAAAANTRAAKLEAAKAKRAAALEAAKQAQAARLERAQAAKAAAKTAPKVAAKPGHGVPRNASAYTADETPGMPEAKPGKGLTKSAPKAAAHRSGSTKGETKPDAKPDAKAAAKAPARKPAAKKAAADE</sequence>
<keyword evidence="4" id="KW-0133">Cell shape</keyword>
<keyword evidence="12" id="KW-1133">Transmembrane helix</keyword>
<dbReference type="eggNOG" id="COG1686">
    <property type="taxonomic scope" value="Bacteria"/>
</dbReference>
<comment type="similarity">
    <text evidence="1 9">Belongs to the peptidase S11 family.</text>
</comment>
<evidence type="ECO:0000256" key="6">
    <source>
        <dbReference type="ARBA" id="ARBA00023316"/>
    </source>
</evidence>
<evidence type="ECO:0000256" key="5">
    <source>
        <dbReference type="ARBA" id="ARBA00022984"/>
    </source>
</evidence>
<evidence type="ECO:0000256" key="1">
    <source>
        <dbReference type="ARBA" id="ARBA00007164"/>
    </source>
</evidence>
<keyword evidence="14" id="KW-0121">Carboxypeptidase</keyword>
<dbReference type="PANTHER" id="PTHR21581:SF6">
    <property type="entry name" value="TRAFFICKING PROTEIN PARTICLE COMPLEX SUBUNIT 12"/>
    <property type="match status" value="1"/>
</dbReference>
<dbReference type="InterPro" id="IPR018044">
    <property type="entry name" value="Peptidase_S11"/>
</dbReference>
<dbReference type="SUPFAM" id="SSF56601">
    <property type="entry name" value="beta-lactamase/transpeptidase-like"/>
    <property type="match status" value="1"/>
</dbReference>
<evidence type="ECO:0000256" key="3">
    <source>
        <dbReference type="ARBA" id="ARBA00022801"/>
    </source>
</evidence>
<keyword evidence="12" id="KW-0812">Transmembrane</keyword>
<evidence type="ECO:0000256" key="4">
    <source>
        <dbReference type="ARBA" id="ARBA00022960"/>
    </source>
</evidence>
<keyword evidence="12" id="KW-0472">Membrane</keyword>
<feature type="transmembrane region" description="Helical" evidence="12">
    <location>
        <begin position="59"/>
        <end position="83"/>
    </location>
</feature>
<feature type="active site" description="Acyl-ester intermediate" evidence="7">
    <location>
        <position position="115"/>
    </location>
</feature>
<dbReference type="EC" id="3.4.16.4" evidence="14"/>
<feature type="region of interest" description="Disordered" evidence="11">
    <location>
        <begin position="480"/>
        <end position="564"/>
    </location>
</feature>
<evidence type="ECO:0000256" key="10">
    <source>
        <dbReference type="SAM" id="Coils"/>
    </source>
</evidence>
<dbReference type="Gene3D" id="3.40.710.10">
    <property type="entry name" value="DD-peptidase/beta-lactamase superfamily"/>
    <property type="match status" value="1"/>
</dbReference>
<gene>
    <name evidence="14" type="ORF">MOC_2815</name>
</gene>
<dbReference type="EMBL" id="CP003811">
    <property type="protein sequence ID" value="AIQ90570.1"/>
    <property type="molecule type" value="Genomic_DNA"/>
</dbReference>
<feature type="compositionally biased region" description="Basic and acidic residues" evidence="11">
    <location>
        <begin position="534"/>
        <end position="546"/>
    </location>
</feature>
<evidence type="ECO:0000256" key="11">
    <source>
        <dbReference type="SAM" id="MobiDB-lite"/>
    </source>
</evidence>
<feature type="active site" evidence="7">
    <location>
        <position position="175"/>
    </location>
</feature>
<evidence type="ECO:0000256" key="9">
    <source>
        <dbReference type="RuleBase" id="RU004016"/>
    </source>
</evidence>
<evidence type="ECO:0000256" key="12">
    <source>
        <dbReference type="SAM" id="Phobius"/>
    </source>
</evidence>
<proteinExistence type="inferred from homology"/>
<dbReference type="GO" id="GO:0009252">
    <property type="term" value="P:peptidoglycan biosynthetic process"/>
    <property type="evidence" value="ECO:0007669"/>
    <property type="project" value="UniProtKB-KW"/>
</dbReference>
<keyword evidence="14" id="KW-0645">Protease</keyword>
<feature type="active site" description="Proton acceptor" evidence="7">
    <location>
        <position position="118"/>
    </location>
</feature>
<accession>A0A089NVI2</accession>
<dbReference type="Pfam" id="PF00768">
    <property type="entry name" value="Peptidase_S11"/>
    <property type="match status" value="1"/>
</dbReference>
<evidence type="ECO:0000256" key="7">
    <source>
        <dbReference type="PIRSR" id="PIRSR618044-1"/>
    </source>
</evidence>
<keyword evidence="5" id="KW-0573">Peptidoglycan synthesis</keyword>
<dbReference type="GO" id="GO:0071555">
    <property type="term" value="P:cell wall organization"/>
    <property type="evidence" value="ECO:0007669"/>
    <property type="project" value="UniProtKB-KW"/>
</dbReference>
<dbReference type="InterPro" id="IPR001967">
    <property type="entry name" value="Peptidase_S11_N"/>
</dbReference>
<keyword evidence="6" id="KW-0961">Cell wall biogenesis/degradation</keyword>
<dbReference type="GO" id="GO:0008360">
    <property type="term" value="P:regulation of cell shape"/>
    <property type="evidence" value="ECO:0007669"/>
    <property type="project" value="UniProtKB-KW"/>
</dbReference>
<feature type="binding site" evidence="8">
    <location>
        <position position="277"/>
    </location>
    <ligand>
        <name>substrate</name>
    </ligand>
</feature>
<feature type="domain" description="Peptidase S11 D-alanyl-D-alanine carboxypeptidase A N-terminal" evidence="13">
    <location>
        <begin position="92"/>
        <end position="307"/>
    </location>
</feature>
<dbReference type="GO" id="GO:0009002">
    <property type="term" value="F:serine-type D-Ala-D-Ala carboxypeptidase activity"/>
    <property type="evidence" value="ECO:0007669"/>
    <property type="project" value="UniProtKB-EC"/>
</dbReference>
<organism evidence="14 15">
    <name type="scientific">Methylobacterium oryzae CBMB20</name>
    <dbReference type="NCBI Taxonomy" id="693986"/>
    <lineage>
        <taxon>Bacteria</taxon>
        <taxon>Pseudomonadati</taxon>
        <taxon>Pseudomonadota</taxon>
        <taxon>Alphaproteobacteria</taxon>
        <taxon>Hyphomicrobiales</taxon>
        <taxon>Methylobacteriaceae</taxon>
        <taxon>Methylobacterium</taxon>
    </lineage>
</organism>
<evidence type="ECO:0000313" key="14">
    <source>
        <dbReference type="EMBL" id="AIQ90570.1"/>
    </source>
</evidence>
<dbReference type="STRING" id="693986.MOC_2815"/>
<evidence type="ECO:0000256" key="2">
    <source>
        <dbReference type="ARBA" id="ARBA00022729"/>
    </source>
</evidence>
<feature type="coiled-coil region" evidence="10">
    <location>
        <begin position="430"/>
        <end position="475"/>
    </location>
</feature>
<evidence type="ECO:0000259" key="13">
    <source>
        <dbReference type="Pfam" id="PF00768"/>
    </source>
</evidence>
<reference evidence="14 15" key="1">
    <citation type="journal article" date="2014" name="PLoS ONE">
        <title>Genome Information of Methylobacterium oryzae, a Plant-Probiotic Methylotroph in the Phyllosphere.</title>
        <authorList>
            <person name="Kwak M.J."/>
            <person name="Jeong H."/>
            <person name="Madhaiyan M."/>
            <person name="Lee Y."/>
            <person name="Sa T.M."/>
            <person name="Oh T.K."/>
            <person name="Kim J.F."/>
        </authorList>
    </citation>
    <scope>NUCLEOTIDE SEQUENCE [LARGE SCALE GENOMIC DNA]</scope>
    <source>
        <strain evidence="14 15">CBMB20</strain>
    </source>
</reference>
<dbReference type="AlphaFoldDB" id="A0A089NVI2"/>
<dbReference type="PANTHER" id="PTHR21581">
    <property type="entry name" value="D-ALANYL-D-ALANINE CARBOXYPEPTIDASE"/>
    <property type="match status" value="1"/>
</dbReference>
<protein>
    <submittedName>
        <fullName evidence="14">Serine-type D-Ala-D-Ala carboxypeptidase</fullName>
        <ecNumber evidence="14">3.4.16.4</ecNumber>
    </submittedName>
</protein>
<keyword evidence="15" id="KW-1185">Reference proteome</keyword>
<name>A0A089NVI2_9HYPH</name>
<keyword evidence="2" id="KW-0732">Signal</keyword>
<dbReference type="GO" id="GO:0006508">
    <property type="term" value="P:proteolysis"/>
    <property type="evidence" value="ECO:0007669"/>
    <property type="project" value="InterPro"/>
</dbReference>
<evidence type="ECO:0000256" key="8">
    <source>
        <dbReference type="PIRSR" id="PIRSR618044-2"/>
    </source>
</evidence>
<dbReference type="KEGG" id="mor:MOC_2815"/>
<dbReference type="PRINTS" id="PR00725">
    <property type="entry name" value="DADACBPTASE1"/>
</dbReference>
<keyword evidence="10" id="KW-0175">Coiled coil</keyword>
<dbReference type="HOGENOM" id="CLU_027070_1_4_5"/>
<keyword evidence="3 14" id="KW-0378">Hydrolase</keyword>